<dbReference type="GO" id="GO:0017004">
    <property type="term" value="P:cytochrome complex assembly"/>
    <property type="evidence" value="ECO:0007669"/>
    <property type="project" value="InterPro"/>
</dbReference>
<organism evidence="8 9">
    <name type="scientific">Propioniciclava sinopodophylli</name>
    <dbReference type="NCBI Taxonomy" id="1837344"/>
    <lineage>
        <taxon>Bacteria</taxon>
        <taxon>Bacillati</taxon>
        <taxon>Actinomycetota</taxon>
        <taxon>Actinomycetes</taxon>
        <taxon>Propionibacteriales</taxon>
        <taxon>Propionibacteriaceae</taxon>
        <taxon>Propioniciclava</taxon>
    </lineage>
</organism>
<dbReference type="Proteomes" id="UP000292373">
    <property type="component" value="Unassembled WGS sequence"/>
</dbReference>
<feature type="domain" description="Cytochrome C biogenesis protein transmembrane" evidence="7">
    <location>
        <begin position="9"/>
        <end position="172"/>
    </location>
</feature>
<keyword evidence="3 6" id="KW-0812">Transmembrane</keyword>
<dbReference type="InterPro" id="IPR003834">
    <property type="entry name" value="Cyt_c_assmbl_TM_dom"/>
</dbReference>
<evidence type="ECO:0000256" key="5">
    <source>
        <dbReference type="ARBA" id="ARBA00023136"/>
    </source>
</evidence>
<dbReference type="GO" id="GO:0016020">
    <property type="term" value="C:membrane"/>
    <property type="evidence" value="ECO:0007669"/>
    <property type="project" value="UniProtKB-SubCell"/>
</dbReference>
<reference evidence="8 9" key="1">
    <citation type="submission" date="2019-01" db="EMBL/GenBank/DDBJ databases">
        <title>Lactibacter flavus gen. nov., sp. nov., a novel bacterium of the family Propionibacteriaceae isolated from raw milk and dairy products.</title>
        <authorList>
            <person name="Huptas C."/>
            <person name="Wenning M."/>
            <person name="Breitenwieser F."/>
            <person name="Doll E."/>
            <person name="Von Neubeck M."/>
            <person name="Busse H.-J."/>
            <person name="Scherer S."/>
        </authorList>
    </citation>
    <scope>NUCLEOTIDE SEQUENCE [LARGE SCALE GENOMIC DNA]</scope>
    <source>
        <strain evidence="8 9">KCTC 33808</strain>
    </source>
</reference>
<comment type="caution">
    <text evidence="8">The sequence shown here is derived from an EMBL/GenBank/DDBJ whole genome shotgun (WGS) entry which is preliminary data.</text>
</comment>
<evidence type="ECO:0000313" key="9">
    <source>
        <dbReference type="Proteomes" id="UP000292373"/>
    </source>
</evidence>
<sequence>MPDIGYLGALLGGVATIVSPCSVMLLPAFFAYAFGTRATLLGRTGLFYLGLLTTLVPLGAAAGSFGALFNAFRSTVIVVAALVIIAFGVVQALGITVPLPASARPGADPTSAISVYALGTVYGIAGTCAGPILGSVLTVAALGQDAVRGGLLLAIFAVGMVVPLVALALAWDALDLGRRPWLRPRPVQLGPIHTTVGNVVSGALFVGLGVLFWATEGLSSVGGVLGAAEQQDLESRILASDGGGWSDIAVVVVLFAVAGALVWAADRFSRRSGAGRASR</sequence>
<dbReference type="Pfam" id="PF02683">
    <property type="entry name" value="DsbD_TM"/>
    <property type="match status" value="1"/>
</dbReference>
<dbReference type="OrthoDB" id="4332145at2"/>
<feature type="transmembrane region" description="Helical" evidence="6">
    <location>
        <begin position="248"/>
        <end position="266"/>
    </location>
</feature>
<gene>
    <name evidence="8" type="ORF">ET989_13435</name>
</gene>
<evidence type="ECO:0000256" key="3">
    <source>
        <dbReference type="ARBA" id="ARBA00022692"/>
    </source>
</evidence>
<evidence type="ECO:0000256" key="1">
    <source>
        <dbReference type="ARBA" id="ARBA00004141"/>
    </source>
</evidence>
<comment type="subcellular location">
    <subcellularLocation>
        <location evidence="1">Membrane</location>
        <topology evidence="1">Multi-pass membrane protein</topology>
    </subcellularLocation>
</comment>
<accession>A0A4Q9KBB5</accession>
<keyword evidence="9" id="KW-1185">Reference proteome</keyword>
<evidence type="ECO:0000256" key="6">
    <source>
        <dbReference type="SAM" id="Phobius"/>
    </source>
</evidence>
<dbReference type="PANTHER" id="PTHR31272">
    <property type="entry name" value="CYTOCHROME C-TYPE BIOGENESIS PROTEIN HI_1454-RELATED"/>
    <property type="match status" value="1"/>
</dbReference>
<evidence type="ECO:0000256" key="4">
    <source>
        <dbReference type="ARBA" id="ARBA00022989"/>
    </source>
</evidence>
<dbReference type="PANTHER" id="PTHR31272:SF4">
    <property type="entry name" value="CYTOCHROME C-TYPE BIOGENESIS PROTEIN HI_1454-RELATED"/>
    <property type="match status" value="1"/>
</dbReference>
<dbReference type="EMBL" id="SDMQ01000017">
    <property type="protein sequence ID" value="TBT82805.1"/>
    <property type="molecule type" value="Genomic_DNA"/>
</dbReference>
<dbReference type="InterPro" id="IPR051790">
    <property type="entry name" value="Cytochrome_c-biogenesis_DsbD"/>
</dbReference>
<keyword evidence="5 6" id="KW-0472">Membrane</keyword>
<feature type="transmembrane region" description="Helical" evidence="6">
    <location>
        <begin position="46"/>
        <end position="69"/>
    </location>
</feature>
<feature type="transmembrane region" description="Helical" evidence="6">
    <location>
        <begin position="6"/>
        <end position="34"/>
    </location>
</feature>
<feature type="transmembrane region" description="Helical" evidence="6">
    <location>
        <begin position="151"/>
        <end position="174"/>
    </location>
</feature>
<feature type="transmembrane region" description="Helical" evidence="6">
    <location>
        <begin position="75"/>
        <end position="101"/>
    </location>
</feature>
<dbReference type="RefSeq" id="WP_131169840.1">
    <property type="nucleotide sequence ID" value="NZ_SDMQ01000017.1"/>
</dbReference>
<comment type="similarity">
    <text evidence="2">Belongs to the DsbD family.</text>
</comment>
<feature type="transmembrane region" description="Helical" evidence="6">
    <location>
        <begin position="195"/>
        <end position="214"/>
    </location>
</feature>
<evidence type="ECO:0000256" key="2">
    <source>
        <dbReference type="ARBA" id="ARBA00006143"/>
    </source>
</evidence>
<proteinExistence type="inferred from homology"/>
<dbReference type="AlphaFoldDB" id="A0A4Q9KBB5"/>
<protein>
    <submittedName>
        <fullName evidence="8">Cytochrome c biogenesis protein CcdA</fullName>
    </submittedName>
</protein>
<feature type="transmembrane region" description="Helical" evidence="6">
    <location>
        <begin position="113"/>
        <end position="139"/>
    </location>
</feature>
<name>A0A4Q9KBB5_9ACTN</name>
<evidence type="ECO:0000313" key="8">
    <source>
        <dbReference type="EMBL" id="TBT82805.1"/>
    </source>
</evidence>
<keyword evidence="4 6" id="KW-1133">Transmembrane helix</keyword>
<evidence type="ECO:0000259" key="7">
    <source>
        <dbReference type="Pfam" id="PF02683"/>
    </source>
</evidence>